<dbReference type="SUPFAM" id="SSF55816">
    <property type="entry name" value="5'-nucleotidase (syn. UDP-sugar hydrolase), C-terminal domain"/>
    <property type="match status" value="1"/>
</dbReference>
<keyword evidence="5" id="KW-1185">Reference proteome</keyword>
<gene>
    <name evidence="4" type="ORF">C882_0655</name>
</gene>
<dbReference type="RefSeq" id="WP_009541313.1">
    <property type="nucleotide sequence ID" value="NZ_ANHY01000014.1"/>
</dbReference>
<dbReference type="GO" id="GO:0030288">
    <property type="term" value="C:outer membrane-bounded periplasmic space"/>
    <property type="evidence" value="ECO:0007669"/>
    <property type="project" value="TreeGrafter"/>
</dbReference>
<proteinExistence type="inferred from homology"/>
<dbReference type="Pfam" id="PF02872">
    <property type="entry name" value="5_nucleotid_C"/>
    <property type="match status" value="1"/>
</dbReference>
<dbReference type="Gene3D" id="3.90.780.10">
    <property type="entry name" value="5'-Nucleotidase, C-terminal domain"/>
    <property type="match status" value="1"/>
</dbReference>
<dbReference type="EMBL" id="ANHY01000014">
    <property type="protein sequence ID" value="EKV28892.1"/>
    <property type="molecule type" value="Genomic_DNA"/>
</dbReference>
<feature type="domain" description="5'-Nucleotidase C-terminal" evidence="2">
    <location>
        <begin position="223"/>
        <end position="367"/>
    </location>
</feature>
<sequence length="405" mass="43698">MNAVGYDFMALGNHDFDYGRARTEALQSMADFPMRAANVIDARTGTPFGGRPTAIVERGGLRIGLLALGYQNTEWTASKKDIEGLSFTSGIDAARRLVPELRRQGADVVVVVSHQGTPVDRLLAQEVAGIDVILGGHSHNLISPPEQVNGTWITEAWSHGAVVEGLTLTVEGGRVTDVGHAVHPLWADRTAEDLETAALLAELRAPHLRMLEEVVAVAAAPLPRAYKADSPFDRLVGDILRARFDTDIALLPGVGYGLTPGPGPITRQALRSLLPHPAKVVTMTLTGAEIRSVLEQSLTNLKPDDPMEIVGGRVQAAELDWRGDLSRPVGQRVLWARVADRPLDPRGEYSVATNVGMAAGLHRYAALTKGRNVRRHDITLPEVVAQGLAERSPVQPPPPRTVVRR</sequence>
<dbReference type="GO" id="GO:0016787">
    <property type="term" value="F:hydrolase activity"/>
    <property type="evidence" value="ECO:0007669"/>
    <property type="project" value="UniProtKB-KW"/>
</dbReference>
<evidence type="ECO:0000259" key="3">
    <source>
        <dbReference type="Pfam" id="PF09587"/>
    </source>
</evidence>
<organism evidence="4 5">
    <name type="scientific">Caenispirillum salinarum AK4</name>
    <dbReference type="NCBI Taxonomy" id="1238182"/>
    <lineage>
        <taxon>Bacteria</taxon>
        <taxon>Pseudomonadati</taxon>
        <taxon>Pseudomonadota</taxon>
        <taxon>Alphaproteobacteria</taxon>
        <taxon>Rhodospirillales</taxon>
        <taxon>Novispirillaceae</taxon>
        <taxon>Caenispirillum</taxon>
    </lineage>
</organism>
<dbReference type="SUPFAM" id="SSF56300">
    <property type="entry name" value="Metallo-dependent phosphatases"/>
    <property type="match status" value="1"/>
</dbReference>
<dbReference type="Proteomes" id="UP000009881">
    <property type="component" value="Unassembled WGS sequence"/>
</dbReference>
<dbReference type="Gene3D" id="3.60.21.10">
    <property type="match status" value="1"/>
</dbReference>
<comment type="similarity">
    <text evidence="1">Belongs to the 5'-nucleotidase family.</text>
</comment>
<evidence type="ECO:0000313" key="4">
    <source>
        <dbReference type="EMBL" id="EKV28892.1"/>
    </source>
</evidence>
<dbReference type="GO" id="GO:0009166">
    <property type="term" value="P:nucleotide catabolic process"/>
    <property type="evidence" value="ECO:0007669"/>
    <property type="project" value="InterPro"/>
</dbReference>
<dbReference type="PANTHER" id="PTHR11575:SF24">
    <property type="entry name" value="5'-NUCLEOTIDASE"/>
    <property type="match status" value="1"/>
</dbReference>
<protein>
    <submittedName>
        <fullName evidence="4">Periplasmic 5'-nucleotidase</fullName>
    </submittedName>
</protein>
<dbReference type="InterPro" id="IPR019079">
    <property type="entry name" value="Capsule_synth_CapA"/>
</dbReference>
<dbReference type="InterPro" id="IPR029052">
    <property type="entry name" value="Metallo-depent_PP-like"/>
</dbReference>
<keyword evidence="1" id="KW-0547">Nucleotide-binding</keyword>
<dbReference type="PRINTS" id="PR01607">
    <property type="entry name" value="APYRASEFAMLY"/>
</dbReference>
<accession>K9GUK6</accession>
<keyword evidence="1" id="KW-0378">Hydrolase</keyword>
<dbReference type="InterPro" id="IPR008334">
    <property type="entry name" value="5'-Nucleotdase_C"/>
</dbReference>
<dbReference type="OrthoDB" id="5469761at2"/>
<dbReference type="Pfam" id="PF09587">
    <property type="entry name" value="PGA_cap"/>
    <property type="match status" value="1"/>
</dbReference>
<comment type="caution">
    <text evidence="4">The sequence shown here is derived from an EMBL/GenBank/DDBJ whole genome shotgun (WGS) entry which is preliminary data.</text>
</comment>
<name>K9GUK6_9PROT</name>
<dbReference type="InterPro" id="IPR006179">
    <property type="entry name" value="5_nucleotidase/apyrase"/>
</dbReference>
<feature type="domain" description="Capsule synthesis protein CapA" evidence="3">
    <location>
        <begin position="50"/>
        <end position="153"/>
    </location>
</feature>
<evidence type="ECO:0000313" key="5">
    <source>
        <dbReference type="Proteomes" id="UP000009881"/>
    </source>
</evidence>
<dbReference type="GO" id="GO:0000166">
    <property type="term" value="F:nucleotide binding"/>
    <property type="evidence" value="ECO:0007669"/>
    <property type="project" value="UniProtKB-KW"/>
</dbReference>
<evidence type="ECO:0000259" key="2">
    <source>
        <dbReference type="Pfam" id="PF02872"/>
    </source>
</evidence>
<dbReference type="STRING" id="1238182.C882_0655"/>
<dbReference type="AlphaFoldDB" id="K9GUK6"/>
<reference evidence="4 5" key="1">
    <citation type="journal article" date="2013" name="Genome Announc.">
        <title>Draft Genome Sequence of an Alphaproteobacterium, Caenispirillum salinarum AK4(T), Isolated from a Solar Saltern.</title>
        <authorList>
            <person name="Khatri I."/>
            <person name="Singh A."/>
            <person name="Korpole S."/>
            <person name="Pinnaka A.K."/>
            <person name="Subramanian S."/>
        </authorList>
    </citation>
    <scope>NUCLEOTIDE SEQUENCE [LARGE SCALE GENOMIC DNA]</scope>
    <source>
        <strain evidence="4 5">AK4</strain>
    </source>
</reference>
<evidence type="ECO:0000256" key="1">
    <source>
        <dbReference type="RuleBase" id="RU362119"/>
    </source>
</evidence>
<dbReference type="eggNOG" id="COG0737">
    <property type="taxonomic scope" value="Bacteria"/>
</dbReference>
<dbReference type="InterPro" id="IPR036907">
    <property type="entry name" value="5'-Nucleotdase_C_sf"/>
</dbReference>
<dbReference type="PANTHER" id="PTHR11575">
    <property type="entry name" value="5'-NUCLEOTIDASE-RELATED"/>
    <property type="match status" value="1"/>
</dbReference>